<evidence type="ECO:0000313" key="1">
    <source>
        <dbReference type="EMBL" id="KAJ0025537.1"/>
    </source>
</evidence>
<sequence>MGKQISLILRGKKSHLSKYNAI</sequence>
<evidence type="ECO:0000313" key="2">
    <source>
        <dbReference type="Proteomes" id="UP001163603"/>
    </source>
</evidence>
<dbReference type="Proteomes" id="UP001163603">
    <property type="component" value="Chromosome 10"/>
</dbReference>
<comment type="caution">
    <text evidence="1">The sequence shown here is derived from an EMBL/GenBank/DDBJ whole genome shotgun (WGS) entry which is preliminary data.</text>
</comment>
<reference evidence="2" key="1">
    <citation type="journal article" date="2023" name="G3 (Bethesda)">
        <title>Genome assembly and association tests identify interacting loci associated with vigor, precocity, and sex in interspecific pistachio rootstocks.</title>
        <authorList>
            <person name="Palmer W."/>
            <person name="Jacygrad E."/>
            <person name="Sagayaradj S."/>
            <person name="Cavanaugh K."/>
            <person name="Han R."/>
            <person name="Bertier L."/>
            <person name="Beede B."/>
            <person name="Kafkas S."/>
            <person name="Golino D."/>
            <person name="Preece J."/>
            <person name="Michelmore R."/>
        </authorList>
    </citation>
    <scope>NUCLEOTIDE SEQUENCE [LARGE SCALE GENOMIC DNA]</scope>
</reference>
<accession>A0ACC0XVM6</accession>
<gene>
    <name evidence="1" type="ORF">Pint_07161</name>
</gene>
<name>A0ACC0XVM6_9ROSI</name>
<proteinExistence type="predicted"/>
<protein>
    <submittedName>
        <fullName evidence="1">Uncharacterized protein</fullName>
    </submittedName>
</protein>
<keyword evidence="2" id="KW-1185">Reference proteome</keyword>
<organism evidence="1 2">
    <name type="scientific">Pistacia integerrima</name>
    <dbReference type="NCBI Taxonomy" id="434235"/>
    <lineage>
        <taxon>Eukaryota</taxon>
        <taxon>Viridiplantae</taxon>
        <taxon>Streptophyta</taxon>
        <taxon>Embryophyta</taxon>
        <taxon>Tracheophyta</taxon>
        <taxon>Spermatophyta</taxon>
        <taxon>Magnoliopsida</taxon>
        <taxon>eudicotyledons</taxon>
        <taxon>Gunneridae</taxon>
        <taxon>Pentapetalae</taxon>
        <taxon>rosids</taxon>
        <taxon>malvids</taxon>
        <taxon>Sapindales</taxon>
        <taxon>Anacardiaceae</taxon>
        <taxon>Pistacia</taxon>
    </lineage>
</organism>
<dbReference type="EMBL" id="CM047745">
    <property type="protein sequence ID" value="KAJ0025537.1"/>
    <property type="molecule type" value="Genomic_DNA"/>
</dbReference>